<reference evidence="2 3" key="1">
    <citation type="submission" date="2019-04" db="EMBL/GenBank/DDBJ databases">
        <title>Microbes associate with the intestines of laboratory mice.</title>
        <authorList>
            <person name="Navarre W."/>
            <person name="Wong E."/>
            <person name="Huang K."/>
            <person name="Tropini C."/>
            <person name="Ng K."/>
            <person name="Yu B."/>
        </authorList>
    </citation>
    <scope>NUCLEOTIDE SEQUENCE [LARGE SCALE GENOMIC DNA]</scope>
    <source>
        <strain evidence="2 3">NM39_I3</strain>
    </source>
</reference>
<feature type="transmembrane region" description="Helical" evidence="1">
    <location>
        <begin position="26"/>
        <end position="50"/>
    </location>
</feature>
<evidence type="ECO:0000313" key="2">
    <source>
        <dbReference type="EMBL" id="TGY55570.1"/>
    </source>
</evidence>
<sequence length="212" mass="24113">MDKDSVLKDFDTLAESKKKNALNLKLCLGFALVVVILVLAWGITVALTALDRVVVVERSGEYLKTFSQDREAMFTTFVKNTCAQATMYANSFDRLNLKKNQAQAAFYINKNDLNAITSKYYNDKAYFDAMQNGAVYKCDFDSLQILSGNNEPYKVRFSSTLTVYGVSGQKIKFLIKTEGDLVRTTPQFPENVTGLFFNRYIQQIIRLREPKK</sequence>
<keyword evidence="1" id="KW-1133">Transmembrane helix</keyword>
<gene>
    <name evidence="2" type="ORF">E5342_13980</name>
</gene>
<keyword evidence="1" id="KW-0472">Membrane</keyword>
<name>A0A4V3RPI3_PARDI</name>
<proteinExistence type="predicted"/>
<evidence type="ECO:0000256" key="1">
    <source>
        <dbReference type="SAM" id="Phobius"/>
    </source>
</evidence>
<evidence type="ECO:0008006" key="4">
    <source>
        <dbReference type="Google" id="ProtNLM"/>
    </source>
</evidence>
<keyword evidence="1" id="KW-0812">Transmembrane</keyword>
<dbReference type="AlphaFoldDB" id="A0A4V3RPI3"/>
<dbReference type="EMBL" id="SRYM01000046">
    <property type="protein sequence ID" value="TGY55570.1"/>
    <property type="molecule type" value="Genomic_DNA"/>
</dbReference>
<dbReference type="RefSeq" id="WP_135959598.1">
    <property type="nucleotide sequence ID" value="NZ_SRYM01000046.1"/>
</dbReference>
<accession>A0A4V3RPI3</accession>
<evidence type="ECO:0000313" key="3">
    <source>
        <dbReference type="Proteomes" id="UP000310032"/>
    </source>
</evidence>
<organism evidence="2 3">
    <name type="scientific">Parabacteroides distasonis</name>
    <dbReference type="NCBI Taxonomy" id="823"/>
    <lineage>
        <taxon>Bacteria</taxon>
        <taxon>Pseudomonadati</taxon>
        <taxon>Bacteroidota</taxon>
        <taxon>Bacteroidia</taxon>
        <taxon>Bacteroidales</taxon>
        <taxon>Tannerellaceae</taxon>
        <taxon>Parabacteroides</taxon>
    </lineage>
</organism>
<protein>
    <recommendedName>
        <fullName evidence="4">Transmembrane protein</fullName>
    </recommendedName>
</protein>
<comment type="caution">
    <text evidence="2">The sequence shown here is derived from an EMBL/GenBank/DDBJ whole genome shotgun (WGS) entry which is preliminary data.</text>
</comment>
<dbReference type="Proteomes" id="UP000310032">
    <property type="component" value="Unassembled WGS sequence"/>
</dbReference>